<dbReference type="OrthoDB" id="3796222at2759"/>
<feature type="compositionally biased region" description="Pro residues" evidence="1">
    <location>
        <begin position="17"/>
        <end position="29"/>
    </location>
</feature>
<dbReference type="HOGENOM" id="CLU_538587_0_0_1"/>
<dbReference type="OMA" id="QEMILMT"/>
<evidence type="ECO:0000256" key="1">
    <source>
        <dbReference type="SAM" id="MobiDB-lite"/>
    </source>
</evidence>
<dbReference type="GeneID" id="13291152"/>
<dbReference type="EMBL" id="FP929123">
    <property type="protein sequence ID" value="CBX94601.1"/>
    <property type="molecule type" value="Genomic_DNA"/>
</dbReference>
<dbReference type="Proteomes" id="UP000002668">
    <property type="component" value="Genome"/>
</dbReference>
<dbReference type="VEuPathDB" id="FungiDB:LEMA_P120920.1"/>
<gene>
    <name evidence="2" type="ORF">LEMA_P120920.1</name>
</gene>
<dbReference type="AlphaFoldDB" id="E4ZT13"/>
<reference evidence="3" key="1">
    <citation type="journal article" date="2011" name="Nat. Commun.">
        <title>Effector diversification within compartments of the Leptosphaeria maculans genome affected by Repeat-Induced Point mutations.</title>
        <authorList>
            <person name="Rouxel T."/>
            <person name="Grandaubert J."/>
            <person name="Hane J.K."/>
            <person name="Hoede C."/>
            <person name="van de Wouw A.P."/>
            <person name="Couloux A."/>
            <person name="Dominguez V."/>
            <person name="Anthouard V."/>
            <person name="Bally P."/>
            <person name="Bourras S."/>
            <person name="Cozijnsen A.J."/>
            <person name="Ciuffetti L.M."/>
            <person name="Degrave A."/>
            <person name="Dilmaghani A."/>
            <person name="Duret L."/>
            <person name="Fudal I."/>
            <person name="Goodwin S.B."/>
            <person name="Gout L."/>
            <person name="Glaser N."/>
            <person name="Linglin J."/>
            <person name="Kema G.H.J."/>
            <person name="Lapalu N."/>
            <person name="Lawrence C.B."/>
            <person name="May K."/>
            <person name="Meyer M."/>
            <person name="Ollivier B."/>
            <person name="Poulain J."/>
            <person name="Schoch C.L."/>
            <person name="Simon A."/>
            <person name="Spatafora J.W."/>
            <person name="Stachowiak A."/>
            <person name="Turgeon B.G."/>
            <person name="Tyler B.M."/>
            <person name="Vincent D."/>
            <person name="Weissenbach J."/>
            <person name="Amselem J."/>
            <person name="Quesneville H."/>
            <person name="Oliver R.P."/>
            <person name="Wincker P."/>
            <person name="Balesdent M.-H."/>
            <person name="Howlett B.J."/>
        </authorList>
    </citation>
    <scope>NUCLEOTIDE SEQUENCE [LARGE SCALE GENOMIC DNA]</scope>
    <source>
        <strain evidence="3">JN3 / isolate v23.1.3 / race Av1-4-5-6-7-8</strain>
    </source>
</reference>
<evidence type="ECO:0008006" key="4">
    <source>
        <dbReference type="Google" id="ProtNLM"/>
    </source>
</evidence>
<evidence type="ECO:0000313" key="2">
    <source>
        <dbReference type="EMBL" id="CBX94601.1"/>
    </source>
</evidence>
<dbReference type="InParanoid" id="E4ZT13"/>
<feature type="region of interest" description="Disordered" evidence="1">
    <location>
        <begin position="160"/>
        <end position="182"/>
    </location>
</feature>
<dbReference type="eggNOG" id="ENOG502RH51">
    <property type="taxonomic scope" value="Eukaryota"/>
</dbReference>
<feature type="region of interest" description="Disordered" evidence="1">
    <location>
        <begin position="1"/>
        <end position="63"/>
    </location>
</feature>
<feature type="compositionally biased region" description="Polar residues" evidence="1">
    <location>
        <begin position="39"/>
        <end position="58"/>
    </location>
</feature>
<protein>
    <recommendedName>
        <fullName evidence="4">F-box domain-containing protein</fullName>
    </recommendedName>
</protein>
<proteinExistence type="predicted"/>
<name>E4ZT13_LEPMJ</name>
<keyword evidence="3" id="KW-1185">Reference proteome</keyword>
<dbReference type="RefSeq" id="XP_003838045.1">
    <property type="nucleotide sequence ID" value="XM_003837997.1"/>
</dbReference>
<accession>E4ZT13</accession>
<sequence>MIFHQINISLGQRQTPSTPPPSSSPPPAQPTTFPATCFSPGSVSPASQKSPRSPSNRTGTHEQQRKVFLQHLTRWSHDHDSSPYFHGKISIAPRAAPGGEILELGKSVSCILSHSAFTDSRRAVVIRLFPPHDHKMSKEQGSKVQKRKKSMDMFGSRVISDENHEEDTGTSDCLPNPQPPPGKYSSIPDGYYKLVVRCGSGWMSAREYFNKLHFSSLLVQKTLSPSTPNNGSLDKILANRSKTLGTPPRLKDTVPIQPLFHPFTRLPPELQELILFTATSLFGTYNMCNDTRLFPQPDSNNAQLSTSNLQSSQSCISLSTLLLISPHLNRALIPYIFAATTFHFGLTGFTNFLWQAGPQNRPRIRRLAFHFGKSALLHCVRWLAPDHVFELFEPPVVTTPQSLQYFWRCQIQDLANEVHLLSLTVDVRNMPVQDLGMVVKILKVVFGTVERVRFVETERNGRVKVLDEEDERVKMAMEGGTWREMCRGYFQRYSRHQYLMRFELVGVDGAVLEERMEERAAEFNV</sequence>
<feature type="compositionally biased region" description="Polar residues" evidence="1">
    <location>
        <begin position="1"/>
        <end position="13"/>
    </location>
</feature>
<evidence type="ECO:0000313" key="3">
    <source>
        <dbReference type="Proteomes" id="UP000002668"/>
    </source>
</evidence>
<organism evidence="3">
    <name type="scientific">Leptosphaeria maculans (strain JN3 / isolate v23.1.3 / race Av1-4-5-6-7-8)</name>
    <name type="common">Blackleg fungus</name>
    <name type="synonym">Phoma lingam</name>
    <dbReference type="NCBI Taxonomy" id="985895"/>
    <lineage>
        <taxon>Eukaryota</taxon>
        <taxon>Fungi</taxon>
        <taxon>Dikarya</taxon>
        <taxon>Ascomycota</taxon>
        <taxon>Pezizomycotina</taxon>
        <taxon>Dothideomycetes</taxon>
        <taxon>Pleosporomycetidae</taxon>
        <taxon>Pleosporales</taxon>
        <taxon>Pleosporineae</taxon>
        <taxon>Leptosphaeriaceae</taxon>
        <taxon>Plenodomus</taxon>
        <taxon>Plenodomus lingam/Leptosphaeria maculans species complex</taxon>
    </lineage>
</organism>